<name>A0A9K3GRX7_9EUKA</name>
<feature type="non-terminal residue" evidence="1">
    <location>
        <position position="37"/>
    </location>
</feature>
<evidence type="ECO:0000313" key="2">
    <source>
        <dbReference type="Proteomes" id="UP000265618"/>
    </source>
</evidence>
<dbReference type="Proteomes" id="UP000265618">
    <property type="component" value="Unassembled WGS sequence"/>
</dbReference>
<sequence length="37" mass="3729">MAPPANDAPGVAEWASQCTVPGVLEAVEKCMGGRGTK</sequence>
<keyword evidence="2" id="KW-1185">Reference proteome</keyword>
<protein>
    <submittedName>
        <fullName evidence="1">Uncharacterized protein</fullName>
    </submittedName>
</protein>
<comment type="caution">
    <text evidence="1">The sequence shown here is derived from an EMBL/GenBank/DDBJ whole genome shotgun (WGS) entry which is preliminary data.</text>
</comment>
<dbReference type="EMBL" id="BDIP01009899">
    <property type="protein sequence ID" value="GIQ92520.1"/>
    <property type="molecule type" value="Genomic_DNA"/>
</dbReference>
<reference evidence="1 2" key="1">
    <citation type="journal article" date="2018" name="PLoS ONE">
        <title>The draft genome of Kipferlia bialata reveals reductive genome evolution in fornicate parasites.</title>
        <authorList>
            <person name="Tanifuji G."/>
            <person name="Takabayashi S."/>
            <person name="Kume K."/>
            <person name="Takagi M."/>
            <person name="Nakayama T."/>
            <person name="Kamikawa R."/>
            <person name="Inagaki Y."/>
            <person name="Hashimoto T."/>
        </authorList>
    </citation>
    <scope>NUCLEOTIDE SEQUENCE [LARGE SCALE GENOMIC DNA]</scope>
    <source>
        <strain evidence="1">NY0173</strain>
    </source>
</reference>
<organism evidence="1 2">
    <name type="scientific">Kipferlia bialata</name>
    <dbReference type="NCBI Taxonomy" id="797122"/>
    <lineage>
        <taxon>Eukaryota</taxon>
        <taxon>Metamonada</taxon>
        <taxon>Carpediemonas-like organisms</taxon>
        <taxon>Kipferlia</taxon>
    </lineage>
</organism>
<accession>A0A9K3GRX7</accession>
<dbReference type="AlphaFoldDB" id="A0A9K3GRX7"/>
<evidence type="ECO:0000313" key="1">
    <source>
        <dbReference type="EMBL" id="GIQ92520.1"/>
    </source>
</evidence>
<proteinExistence type="predicted"/>
<gene>
    <name evidence="1" type="ORF">KIPB_016339</name>
</gene>